<keyword evidence="2" id="KW-1185">Reference proteome</keyword>
<name>A0AC60Q111_IXOPE</name>
<accession>A0AC60Q111</accession>
<reference evidence="1 2" key="1">
    <citation type="journal article" date="2020" name="Cell">
        <title>Large-Scale Comparative Analyses of Tick Genomes Elucidate Their Genetic Diversity and Vector Capacities.</title>
        <authorList>
            <consortium name="Tick Genome and Microbiome Consortium (TIGMIC)"/>
            <person name="Jia N."/>
            <person name="Wang J."/>
            <person name="Shi W."/>
            <person name="Du L."/>
            <person name="Sun Y."/>
            <person name="Zhan W."/>
            <person name="Jiang J.F."/>
            <person name="Wang Q."/>
            <person name="Zhang B."/>
            <person name="Ji P."/>
            <person name="Bell-Sakyi L."/>
            <person name="Cui X.M."/>
            <person name="Yuan T.T."/>
            <person name="Jiang B.G."/>
            <person name="Yang W.F."/>
            <person name="Lam T.T."/>
            <person name="Chang Q.C."/>
            <person name="Ding S.J."/>
            <person name="Wang X.J."/>
            <person name="Zhu J.G."/>
            <person name="Ruan X.D."/>
            <person name="Zhao L."/>
            <person name="Wei J.T."/>
            <person name="Ye R.Z."/>
            <person name="Que T.C."/>
            <person name="Du C.H."/>
            <person name="Zhou Y.H."/>
            <person name="Cheng J.X."/>
            <person name="Dai P.F."/>
            <person name="Guo W.B."/>
            <person name="Han X.H."/>
            <person name="Huang E.J."/>
            <person name="Li L.F."/>
            <person name="Wei W."/>
            <person name="Gao Y.C."/>
            <person name="Liu J.Z."/>
            <person name="Shao H.Z."/>
            <person name="Wang X."/>
            <person name="Wang C.C."/>
            <person name="Yang T.C."/>
            <person name="Huo Q.B."/>
            <person name="Li W."/>
            <person name="Chen H.Y."/>
            <person name="Chen S.E."/>
            <person name="Zhou L.G."/>
            <person name="Ni X.B."/>
            <person name="Tian J.H."/>
            <person name="Sheng Y."/>
            <person name="Liu T."/>
            <person name="Pan Y.S."/>
            <person name="Xia L.Y."/>
            <person name="Li J."/>
            <person name="Zhao F."/>
            <person name="Cao W.C."/>
        </authorList>
    </citation>
    <scope>NUCLEOTIDE SEQUENCE [LARGE SCALE GENOMIC DNA]</scope>
    <source>
        <strain evidence="1">Iper-2018</strain>
    </source>
</reference>
<evidence type="ECO:0000313" key="1">
    <source>
        <dbReference type="EMBL" id="KAG0426632.1"/>
    </source>
</evidence>
<dbReference type="Proteomes" id="UP000805193">
    <property type="component" value="Unassembled WGS sequence"/>
</dbReference>
<organism evidence="1 2">
    <name type="scientific">Ixodes persulcatus</name>
    <name type="common">Taiga tick</name>
    <dbReference type="NCBI Taxonomy" id="34615"/>
    <lineage>
        <taxon>Eukaryota</taxon>
        <taxon>Metazoa</taxon>
        <taxon>Ecdysozoa</taxon>
        <taxon>Arthropoda</taxon>
        <taxon>Chelicerata</taxon>
        <taxon>Arachnida</taxon>
        <taxon>Acari</taxon>
        <taxon>Parasitiformes</taxon>
        <taxon>Ixodida</taxon>
        <taxon>Ixodoidea</taxon>
        <taxon>Ixodidae</taxon>
        <taxon>Ixodinae</taxon>
        <taxon>Ixodes</taxon>
    </lineage>
</organism>
<dbReference type="EMBL" id="JABSTQ010009699">
    <property type="protein sequence ID" value="KAG0426632.1"/>
    <property type="molecule type" value="Genomic_DNA"/>
</dbReference>
<protein>
    <submittedName>
        <fullName evidence="1">Uncharacterized protein</fullName>
    </submittedName>
</protein>
<comment type="caution">
    <text evidence="1">The sequence shown here is derived from an EMBL/GenBank/DDBJ whole genome shotgun (WGS) entry which is preliminary data.</text>
</comment>
<evidence type="ECO:0000313" key="2">
    <source>
        <dbReference type="Proteomes" id="UP000805193"/>
    </source>
</evidence>
<feature type="non-terminal residue" evidence="1">
    <location>
        <position position="1"/>
    </location>
</feature>
<proteinExistence type="predicted"/>
<sequence>RLSASERSERSAPGKDGITCCMLRNLDEPEKRQLLIEHNTVKASPSLPDDWKHSVVRPISKAGKKPDRVQNVRPISLYLHAFQTPRTADPDQAHLDAGRSRNRPLLRRRAD</sequence>
<gene>
    <name evidence="1" type="ORF">HPB47_026267</name>
</gene>